<dbReference type="SUPFAM" id="SSF53955">
    <property type="entry name" value="Lysozyme-like"/>
    <property type="match status" value="1"/>
</dbReference>
<evidence type="ECO:0000256" key="2">
    <source>
        <dbReference type="ARBA" id="ARBA00022670"/>
    </source>
</evidence>
<keyword evidence="10" id="KW-0812">Transmembrane</keyword>
<feature type="domain" description="PASTA" evidence="11">
    <location>
        <begin position="691"/>
        <end position="752"/>
    </location>
</feature>
<evidence type="ECO:0000256" key="9">
    <source>
        <dbReference type="SAM" id="MobiDB-lite"/>
    </source>
</evidence>
<dbReference type="GO" id="GO:0008955">
    <property type="term" value="F:peptidoglycan glycosyltransferase activity"/>
    <property type="evidence" value="ECO:0007669"/>
    <property type="project" value="UniProtKB-EC"/>
</dbReference>
<sequence length="786" mass="85062">MGSSTKRSATTSRTAARPAKRRFVNYPRAGKGSVRRWLPSWRFLLGSFLFVLAVVVGVVVTAYATTTIPEPASIAVSQTTTVYYSDGKTVMGRFVDEANRELIPAEEIPQVVRDAIVAAEDRSFYENAGISVPGMARAFWTNLRHGTRQGGSTITQQYAERYYTSGTTSDYVGKFKEALLAVKLAQKEDKDEILANYINTIYFGRGTNGIQTAARAYFGIDAKDLDVSQAALIAGIIPSPTKWDPRFDPEKAKERWNYVLDGMVLLGTLDPAERTTLEFPETKEFKQSNTLSGPKGYILDEVRKEIVKKTPFTTEELDTAGFKVVTTIDVDDQKAVQATMKKKELFEGSSKRMQTAVVSVDPTSGAIRAMYGGKDYVKVQRNRVTQDKAQAGSTFKPFTLVAALEAGKTLDYRLNGSNMRKFEGIKDPVGNFANGNWGWISLLKATEQSVNTAYVDLNLQLGPEATRDVALRAGIPSETDSLDVASNVLGVSSVRALDMAAAYSTFAAEGMRTEPYLVQSISELNGDQVYEGGSVPKRAFDADIMADTTYALTQVVEKGSGQTAKALDRPVAGKTGTSNSNRSAWFVGYTPQLVTAVAMYQIGEDGIKADRIKPFRGYTEITGGSAPLDVWTDYMTAALDGEPVMEFPERTKPVVKSTPTQTPTATETEEPTKEPTEKPTNEPTQEPDNATVPGGLVGADEASARKALRDAGLEPVISYQESEQPKGTVVAVQPGEGTQVPVKSSIVLVVSSGPPAKPDPTTPPPADPTPPAAPTTEPAQQSREED</sequence>
<dbReference type="Gene3D" id="1.10.3810.10">
    <property type="entry name" value="Biosynthetic peptidoglycan transglycosylase-like"/>
    <property type="match status" value="1"/>
</dbReference>
<feature type="compositionally biased region" description="Basic and acidic residues" evidence="9">
    <location>
        <begin position="670"/>
        <end position="680"/>
    </location>
</feature>
<keyword evidence="10" id="KW-1133">Transmembrane helix</keyword>
<dbReference type="InterPro" id="IPR023346">
    <property type="entry name" value="Lysozyme-like_dom_sf"/>
</dbReference>
<dbReference type="InterPro" id="IPR050396">
    <property type="entry name" value="Glycosyltr_51/Transpeptidase"/>
</dbReference>
<evidence type="ECO:0000256" key="7">
    <source>
        <dbReference type="ARBA" id="ARBA00034000"/>
    </source>
</evidence>
<evidence type="ECO:0000313" key="13">
    <source>
        <dbReference type="Proteomes" id="UP000221394"/>
    </source>
</evidence>
<evidence type="ECO:0000259" key="11">
    <source>
        <dbReference type="PROSITE" id="PS51178"/>
    </source>
</evidence>
<keyword evidence="5" id="KW-0378">Hydrolase</keyword>
<dbReference type="PROSITE" id="PS51178">
    <property type="entry name" value="PASTA"/>
    <property type="match status" value="1"/>
</dbReference>
<dbReference type="InterPro" id="IPR036950">
    <property type="entry name" value="PBP_transglycosylase"/>
</dbReference>
<dbReference type="Gene3D" id="3.30.10.20">
    <property type="match status" value="1"/>
</dbReference>
<dbReference type="RefSeq" id="WP_098458041.1">
    <property type="nucleotide sequence ID" value="NZ_PDJH01000001.1"/>
</dbReference>
<keyword evidence="10" id="KW-0472">Membrane</keyword>
<dbReference type="GO" id="GO:0009002">
    <property type="term" value="F:serine-type D-Ala-D-Ala carboxypeptidase activity"/>
    <property type="evidence" value="ECO:0007669"/>
    <property type="project" value="UniProtKB-EC"/>
</dbReference>
<evidence type="ECO:0000256" key="4">
    <source>
        <dbReference type="ARBA" id="ARBA00022679"/>
    </source>
</evidence>
<feature type="transmembrane region" description="Helical" evidence="10">
    <location>
        <begin position="43"/>
        <end position="64"/>
    </location>
</feature>
<feature type="compositionally biased region" description="Pro residues" evidence="9">
    <location>
        <begin position="755"/>
        <end position="773"/>
    </location>
</feature>
<dbReference type="GO" id="GO:0030288">
    <property type="term" value="C:outer membrane-bounded periplasmic space"/>
    <property type="evidence" value="ECO:0007669"/>
    <property type="project" value="TreeGrafter"/>
</dbReference>
<dbReference type="Pfam" id="PF00912">
    <property type="entry name" value="Transgly"/>
    <property type="match status" value="1"/>
</dbReference>
<feature type="region of interest" description="Disordered" evidence="9">
    <location>
        <begin position="750"/>
        <end position="786"/>
    </location>
</feature>
<keyword evidence="2" id="KW-0645">Protease</keyword>
<dbReference type="InterPro" id="IPR012338">
    <property type="entry name" value="Beta-lactam/transpept-like"/>
</dbReference>
<keyword evidence="3" id="KW-0328">Glycosyltransferase</keyword>
<dbReference type="SUPFAM" id="SSF56601">
    <property type="entry name" value="beta-lactamase/transpeptidase-like"/>
    <property type="match status" value="1"/>
</dbReference>
<name>A0A2A9EFB5_9MICO</name>
<keyword evidence="4" id="KW-0808">Transferase</keyword>
<dbReference type="OrthoDB" id="9766909at2"/>
<dbReference type="SMART" id="SM00740">
    <property type="entry name" value="PASTA"/>
    <property type="match status" value="1"/>
</dbReference>
<evidence type="ECO:0000313" key="12">
    <source>
        <dbReference type="EMBL" id="PFG36919.1"/>
    </source>
</evidence>
<dbReference type="InterPro" id="IPR001264">
    <property type="entry name" value="Glyco_trans_51"/>
</dbReference>
<protein>
    <submittedName>
        <fullName evidence="12">Membrane peptidoglycan carboxypeptidase</fullName>
    </submittedName>
</protein>
<dbReference type="InterPro" id="IPR001460">
    <property type="entry name" value="PCN-bd_Tpept"/>
</dbReference>
<dbReference type="GO" id="GO:0009252">
    <property type="term" value="P:peptidoglycan biosynthetic process"/>
    <property type="evidence" value="ECO:0007669"/>
    <property type="project" value="TreeGrafter"/>
</dbReference>
<evidence type="ECO:0000256" key="1">
    <source>
        <dbReference type="ARBA" id="ARBA00022645"/>
    </source>
</evidence>
<evidence type="ECO:0000256" key="3">
    <source>
        <dbReference type="ARBA" id="ARBA00022676"/>
    </source>
</evidence>
<dbReference type="Pfam" id="PF00905">
    <property type="entry name" value="Transpeptidase"/>
    <property type="match status" value="1"/>
</dbReference>
<dbReference type="Proteomes" id="UP000221394">
    <property type="component" value="Unassembled WGS sequence"/>
</dbReference>
<dbReference type="PANTHER" id="PTHR32282">
    <property type="entry name" value="BINDING PROTEIN TRANSPEPTIDASE, PUTATIVE-RELATED"/>
    <property type="match status" value="1"/>
</dbReference>
<evidence type="ECO:0000256" key="6">
    <source>
        <dbReference type="ARBA" id="ARBA00023268"/>
    </source>
</evidence>
<dbReference type="PANTHER" id="PTHR32282:SF34">
    <property type="entry name" value="PENICILLIN-BINDING PROTEIN 1A"/>
    <property type="match status" value="1"/>
</dbReference>
<comment type="caution">
    <text evidence="12">The sequence shown here is derived from an EMBL/GenBank/DDBJ whole genome shotgun (WGS) entry which is preliminary data.</text>
</comment>
<evidence type="ECO:0000256" key="5">
    <source>
        <dbReference type="ARBA" id="ARBA00022801"/>
    </source>
</evidence>
<dbReference type="EMBL" id="PDJH01000001">
    <property type="protein sequence ID" value="PFG36919.1"/>
    <property type="molecule type" value="Genomic_DNA"/>
</dbReference>
<comment type="catalytic activity">
    <reaction evidence="7">
        <text>Preferential cleavage: (Ac)2-L-Lys-D-Ala-|-D-Ala. Also transpeptidation of peptidyl-alanyl moieties that are N-acyl substituents of D-alanine.</text>
        <dbReference type="EC" id="3.4.16.4"/>
    </reaction>
</comment>
<feature type="region of interest" description="Disordered" evidence="9">
    <location>
        <begin position="647"/>
        <end position="697"/>
    </location>
</feature>
<evidence type="ECO:0000256" key="10">
    <source>
        <dbReference type="SAM" id="Phobius"/>
    </source>
</evidence>
<evidence type="ECO:0000256" key="8">
    <source>
        <dbReference type="ARBA" id="ARBA00049902"/>
    </source>
</evidence>
<proteinExistence type="predicted"/>
<comment type="catalytic activity">
    <reaction evidence="8">
        <text>[GlcNAc-(1-&gt;4)-Mur2Ac(oyl-L-Ala-gamma-D-Glu-L-Lys-D-Ala-D-Ala)](n)-di-trans,octa-cis-undecaprenyl diphosphate + beta-D-GlcNAc-(1-&gt;4)-Mur2Ac(oyl-L-Ala-gamma-D-Glu-L-Lys-D-Ala-D-Ala)-di-trans,octa-cis-undecaprenyl diphosphate = [GlcNAc-(1-&gt;4)-Mur2Ac(oyl-L-Ala-gamma-D-Glu-L-Lys-D-Ala-D-Ala)](n+1)-di-trans,octa-cis-undecaprenyl diphosphate + di-trans,octa-cis-undecaprenyl diphosphate + H(+)</text>
        <dbReference type="Rhea" id="RHEA:23708"/>
        <dbReference type="Rhea" id="RHEA-COMP:9602"/>
        <dbReference type="Rhea" id="RHEA-COMP:9603"/>
        <dbReference type="ChEBI" id="CHEBI:15378"/>
        <dbReference type="ChEBI" id="CHEBI:58405"/>
        <dbReference type="ChEBI" id="CHEBI:60033"/>
        <dbReference type="ChEBI" id="CHEBI:78435"/>
        <dbReference type="EC" id="2.4.99.28"/>
    </reaction>
</comment>
<organism evidence="12 13">
    <name type="scientific">Flavimobilis soli</name>
    <dbReference type="NCBI Taxonomy" id="442709"/>
    <lineage>
        <taxon>Bacteria</taxon>
        <taxon>Bacillati</taxon>
        <taxon>Actinomycetota</taxon>
        <taxon>Actinomycetes</taxon>
        <taxon>Micrococcales</taxon>
        <taxon>Jonesiaceae</taxon>
        <taxon>Flavimobilis</taxon>
    </lineage>
</organism>
<dbReference type="GO" id="GO:0008658">
    <property type="term" value="F:penicillin binding"/>
    <property type="evidence" value="ECO:0007669"/>
    <property type="project" value="InterPro"/>
</dbReference>
<dbReference type="Gene3D" id="3.40.710.10">
    <property type="entry name" value="DD-peptidase/beta-lactamase superfamily"/>
    <property type="match status" value="1"/>
</dbReference>
<accession>A0A2A9EFB5</accession>
<gene>
    <name evidence="12" type="ORF">ATL41_1662</name>
</gene>
<dbReference type="AlphaFoldDB" id="A0A2A9EFB5"/>
<keyword evidence="1 12" id="KW-0121">Carboxypeptidase</keyword>
<dbReference type="CDD" id="cd06577">
    <property type="entry name" value="PASTA_pknB"/>
    <property type="match status" value="1"/>
</dbReference>
<keyword evidence="13" id="KW-1185">Reference proteome</keyword>
<dbReference type="GO" id="GO:0006508">
    <property type="term" value="P:proteolysis"/>
    <property type="evidence" value="ECO:0007669"/>
    <property type="project" value="UniProtKB-KW"/>
</dbReference>
<dbReference type="InterPro" id="IPR005543">
    <property type="entry name" value="PASTA_dom"/>
</dbReference>
<reference evidence="12 13" key="1">
    <citation type="submission" date="2017-10" db="EMBL/GenBank/DDBJ databases">
        <title>Sequencing the genomes of 1000 actinobacteria strains.</title>
        <authorList>
            <person name="Klenk H.-P."/>
        </authorList>
    </citation>
    <scope>NUCLEOTIDE SEQUENCE [LARGE SCALE GENOMIC DNA]</scope>
    <source>
        <strain evidence="12 13">DSM 21574</strain>
    </source>
</reference>
<keyword evidence="6" id="KW-0511">Multifunctional enzyme</keyword>
<dbReference type="Pfam" id="PF03793">
    <property type="entry name" value="PASTA"/>
    <property type="match status" value="1"/>
</dbReference>